<reference evidence="2 3" key="1">
    <citation type="submission" date="2020-01" db="EMBL/GenBank/DDBJ databases">
        <title>The genomic epidemiology of tigecycline resistance gene tet(X) variants in a swine farm in China.</title>
        <authorList>
            <person name="Peng K."/>
            <person name="Li R."/>
        </authorList>
    </citation>
    <scope>NUCLEOTIDE SEQUENCE [LARGE SCALE GENOMIC DNA]</scope>
    <source>
        <strain evidence="2 3">ZN3</strain>
    </source>
</reference>
<dbReference type="AlphaFoldDB" id="A0A6G6SG77"/>
<dbReference type="Proteomes" id="UP000503287">
    <property type="component" value="Chromosome"/>
</dbReference>
<evidence type="ECO:0000256" key="1">
    <source>
        <dbReference type="SAM" id="SignalP"/>
    </source>
</evidence>
<sequence>MKRIFIVCISSLFSACTLNADITPYGNSLPDARIGTFYTSEINIIGGAVSALDSNGRERFVGEITPSDAGLNLRYCNDSPAHNCIKIQGIPVKSGIVTVRVYGGLFGTNIATGGEFDKTYSIRIK</sequence>
<evidence type="ECO:0000313" key="3">
    <source>
        <dbReference type="Proteomes" id="UP000503287"/>
    </source>
</evidence>
<organism evidence="2 3">
    <name type="scientific">Proteus vulgaris</name>
    <dbReference type="NCBI Taxonomy" id="585"/>
    <lineage>
        <taxon>Bacteria</taxon>
        <taxon>Pseudomonadati</taxon>
        <taxon>Pseudomonadota</taxon>
        <taxon>Gammaproteobacteria</taxon>
        <taxon>Enterobacterales</taxon>
        <taxon>Morganellaceae</taxon>
        <taxon>Proteus</taxon>
    </lineage>
</organism>
<name>A0A6G6SG77_PROVU</name>
<dbReference type="PROSITE" id="PS51257">
    <property type="entry name" value="PROKAR_LIPOPROTEIN"/>
    <property type="match status" value="1"/>
</dbReference>
<evidence type="ECO:0008006" key="4">
    <source>
        <dbReference type="Google" id="ProtNLM"/>
    </source>
</evidence>
<keyword evidence="1" id="KW-0732">Signal</keyword>
<evidence type="ECO:0000313" key="2">
    <source>
        <dbReference type="EMBL" id="QIF92680.1"/>
    </source>
</evidence>
<feature type="signal peptide" evidence="1">
    <location>
        <begin position="1"/>
        <end position="20"/>
    </location>
</feature>
<accession>A0A6G6SG77</accession>
<gene>
    <name evidence="2" type="ORF">GTH24_01720</name>
</gene>
<feature type="chain" id="PRO_5028849143" description="Lipoprotein" evidence="1">
    <location>
        <begin position="21"/>
        <end position="125"/>
    </location>
</feature>
<keyword evidence="3" id="KW-1185">Reference proteome</keyword>
<proteinExistence type="predicted"/>
<protein>
    <recommendedName>
        <fullName evidence="4">Lipoprotein</fullName>
    </recommendedName>
</protein>
<dbReference type="EMBL" id="CP047344">
    <property type="protein sequence ID" value="QIF92680.1"/>
    <property type="molecule type" value="Genomic_DNA"/>
</dbReference>